<dbReference type="Pfam" id="PF07876">
    <property type="entry name" value="Dabb"/>
    <property type="match status" value="1"/>
</dbReference>
<dbReference type="RefSeq" id="WP_269357681.1">
    <property type="nucleotide sequence ID" value="NZ_JAPWHE010000003.1"/>
</dbReference>
<evidence type="ECO:0000313" key="3">
    <source>
        <dbReference type="Proteomes" id="UP001068379"/>
    </source>
</evidence>
<gene>
    <name evidence="2" type="ORF">O4H32_06245</name>
</gene>
<proteinExistence type="predicted"/>
<name>A0ABT4M2P0_9BURK</name>
<dbReference type="Gene3D" id="3.30.70.100">
    <property type="match status" value="1"/>
</dbReference>
<dbReference type="SUPFAM" id="SSF54909">
    <property type="entry name" value="Dimeric alpha+beta barrel"/>
    <property type="match status" value="1"/>
</dbReference>
<organism evidence="2 3">
    <name type="scientific">Castellaniella denitrificans</name>
    <dbReference type="NCBI Taxonomy" id="56119"/>
    <lineage>
        <taxon>Bacteria</taxon>
        <taxon>Pseudomonadati</taxon>
        <taxon>Pseudomonadota</taxon>
        <taxon>Betaproteobacteria</taxon>
        <taxon>Burkholderiales</taxon>
        <taxon>Alcaligenaceae</taxon>
        <taxon>Castellaniella</taxon>
    </lineage>
</organism>
<comment type="caution">
    <text evidence="2">The sequence shown here is derived from an EMBL/GenBank/DDBJ whole genome shotgun (WGS) entry which is preliminary data.</text>
</comment>
<dbReference type="EMBL" id="JAPWHE010000003">
    <property type="protein sequence ID" value="MCZ4329551.1"/>
    <property type="molecule type" value="Genomic_DNA"/>
</dbReference>
<dbReference type="InterPro" id="IPR011008">
    <property type="entry name" value="Dimeric_a/b-barrel"/>
</dbReference>
<evidence type="ECO:0000313" key="2">
    <source>
        <dbReference type="EMBL" id="MCZ4329551.1"/>
    </source>
</evidence>
<evidence type="ECO:0000259" key="1">
    <source>
        <dbReference type="PROSITE" id="PS51502"/>
    </source>
</evidence>
<accession>A0ABT4M2P0</accession>
<reference evidence="2" key="1">
    <citation type="submission" date="2022-12" db="EMBL/GenBank/DDBJ databases">
        <title>Bacterial isolates from different developmental stages of Nematostella vectensis.</title>
        <authorList>
            <person name="Fraune S."/>
        </authorList>
    </citation>
    <scope>NUCLEOTIDE SEQUENCE</scope>
    <source>
        <strain evidence="2">G21619-S1</strain>
    </source>
</reference>
<protein>
    <submittedName>
        <fullName evidence="2">Dabb family protein</fullName>
    </submittedName>
</protein>
<keyword evidence="3" id="KW-1185">Reference proteome</keyword>
<dbReference type="PROSITE" id="PS51502">
    <property type="entry name" value="S_R_A_B_BARREL"/>
    <property type="match status" value="1"/>
</dbReference>
<dbReference type="Proteomes" id="UP001068379">
    <property type="component" value="Unassembled WGS sequence"/>
</dbReference>
<feature type="domain" description="Stress-response A/B barrel" evidence="1">
    <location>
        <begin position="7"/>
        <end position="99"/>
    </location>
</feature>
<dbReference type="SMART" id="SM00886">
    <property type="entry name" value="Dabb"/>
    <property type="match status" value="1"/>
</dbReference>
<dbReference type="InterPro" id="IPR013097">
    <property type="entry name" value="Dabb"/>
</dbReference>
<sequence length="108" mass="12067">MDESGTFLHVVMMAFEEGVDERFHRQVEAHARRVRRECTGLLVYHYGENVADRSQGFTHATSALFVDAAAHDAYQTSPAHVEMKRFMMGRIARIAVYDGLIPPGACPG</sequence>